<proteinExistence type="predicted"/>
<feature type="region of interest" description="Disordered" evidence="1">
    <location>
        <begin position="25"/>
        <end position="45"/>
    </location>
</feature>
<sequence length="87" mass="9519">MSRYGEPLKPLRSFENSEERIVLQPKREEGFDDNQGGGVVLEGFDEGSGEDCDELPYGPTTQAGKDPLTAILGFCVPVGLIMIQFLL</sequence>
<reference evidence="2" key="1">
    <citation type="journal article" date="2023" name="Genome Biol. Evol.">
        <title>Long-read-based Genome Assembly of Drosophila gunungcola Reveals Fewer Chemosensory Genes in Flower-breeding Species.</title>
        <authorList>
            <person name="Negi A."/>
            <person name="Liao B.Y."/>
            <person name="Yeh S.D."/>
        </authorList>
    </citation>
    <scope>NUCLEOTIDE SEQUENCE</scope>
    <source>
        <strain evidence="2">Sukarami</strain>
    </source>
</reference>
<gene>
    <name evidence="2" type="ORF">M5D96_002054</name>
</gene>
<evidence type="ECO:0000313" key="3">
    <source>
        <dbReference type="Proteomes" id="UP001059596"/>
    </source>
</evidence>
<evidence type="ECO:0000313" key="2">
    <source>
        <dbReference type="EMBL" id="KAI8045865.1"/>
    </source>
</evidence>
<comment type="caution">
    <text evidence="2">The sequence shown here is derived from an EMBL/GenBank/DDBJ whole genome shotgun (WGS) entry which is preliminary data.</text>
</comment>
<evidence type="ECO:0000256" key="1">
    <source>
        <dbReference type="SAM" id="MobiDB-lite"/>
    </source>
</evidence>
<name>A0A9P9YZ61_9MUSC</name>
<accession>A0A9P9YZ61</accession>
<dbReference type="AlphaFoldDB" id="A0A9P9YZ61"/>
<dbReference type="Proteomes" id="UP001059596">
    <property type="component" value="Chromosome 3R"/>
</dbReference>
<organism evidence="2 3">
    <name type="scientific">Drosophila gunungcola</name>
    <name type="common">fruit fly</name>
    <dbReference type="NCBI Taxonomy" id="103775"/>
    <lineage>
        <taxon>Eukaryota</taxon>
        <taxon>Metazoa</taxon>
        <taxon>Ecdysozoa</taxon>
        <taxon>Arthropoda</taxon>
        <taxon>Hexapoda</taxon>
        <taxon>Insecta</taxon>
        <taxon>Pterygota</taxon>
        <taxon>Neoptera</taxon>
        <taxon>Endopterygota</taxon>
        <taxon>Diptera</taxon>
        <taxon>Brachycera</taxon>
        <taxon>Muscomorpha</taxon>
        <taxon>Ephydroidea</taxon>
        <taxon>Drosophilidae</taxon>
        <taxon>Drosophila</taxon>
        <taxon>Sophophora</taxon>
    </lineage>
</organism>
<keyword evidence="3" id="KW-1185">Reference proteome</keyword>
<dbReference type="EMBL" id="JAMKOV010000001">
    <property type="protein sequence ID" value="KAI8045865.1"/>
    <property type="molecule type" value="Genomic_DNA"/>
</dbReference>
<protein>
    <submittedName>
        <fullName evidence="2">Uncharacterized protein</fullName>
    </submittedName>
</protein>